<dbReference type="Gene3D" id="3.40.50.720">
    <property type="entry name" value="NAD(P)-binding Rossmann-like Domain"/>
    <property type="match status" value="1"/>
</dbReference>
<organism evidence="2 3">
    <name type="scientific">Pollutimonas thiosulfatoxidans</name>
    <dbReference type="NCBI Taxonomy" id="2028345"/>
    <lineage>
        <taxon>Bacteria</taxon>
        <taxon>Pseudomonadati</taxon>
        <taxon>Pseudomonadota</taxon>
        <taxon>Betaproteobacteria</taxon>
        <taxon>Burkholderiales</taxon>
        <taxon>Alcaligenaceae</taxon>
        <taxon>Pollutimonas</taxon>
    </lineage>
</organism>
<sequence>MGQFAVIGLGRFGSAAALELMKMGHSVLAVDTDGKVVDALADQVTHAVIADVTDRSALEELGLENYDVVLVAIGEGIQASLVCVVHLKSLGIGPIWVKASSHAQHLILNKLGVDRIVHPEEEMGMRVAQTLSYPMVNDYISLGNGEFVVEIGVSERLKGVSLSEVFDGMPETLHVLLVKRKTQVTVHPPDDFALQPNDVLVMLGQLSALKHIAPKLV</sequence>
<reference evidence="2 3" key="1">
    <citation type="submission" date="2017-08" db="EMBL/GenBank/DDBJ databases">
        <authorList>
            <person name="Park S.-J."/>
            <person name="Kim H."/>
        </authorList>
    </citation>
    <scope>NUCLEOTIDE SEQUENCE [LARGE SCALE GENOMIC DNA]</scope>
    <source>
        <strain evidence="3">ye3</strain>
    </source>
</reference>
<name>A0A451FSM5_9BURK</name>
<protein>
    <submittedName>
        <fullName evidence="2">Potassium transporter TrkA</fullName>
    </submittedName>
</protein>
<dbReference type="GO" id="GO:0006813">
    <property type="term" value="P:potassium ion transport"/>
    <property type="evidence" value="ECO:0007669"/>
    <property type="project" value="InterPro"/>
</dbReference>
<dbReference type="PANTHER" id="PTHR43833">
    <property type="entry name" value="POTASSIUM CHANNEL PROTEIN 2-RELATED-RELATED"/>
    <property type="match status" value="1"/>
</dbReference>
<feature type="domain" description="RCK N-terminal" evidence="1">
    <location>
        <begin position="1"/>
        <end position="117"/>
    </location>
</feature>
<dbReference type="SUPFAM" id="SSF116726">
    <property type="entry name" value="TrkA C-terminal domain-like"/>
    <property type="match status" value="1"/>
</dbReference>
<dbReference type="InterPro" id="IPR036721">
    <property type="entry name" value="RCK_C_sf"/>
</dbReference>
<evidence type="ECO:0000259" key="1">
    <source>
        <dbReference type="PROSITE" id="PS51201"/>
    </source>
</evidence>
<dbReference type="EMBL" id="CP022987">
    <property type="protein sequence ID" value="QAA95485.1"/>
    <property type="molecule type" value="Genomic_DNA"/>
</dbReference>
<dbReference type="InterPro" id="IPR036291">
    <property type="entry name" value="NAD(P)-bd_dom_sf"/>
</dbReference>
<gene>
    <name evidence="2" type="ORF">CKA81_05330</name>
</gene>
<dbReference type="OrthoDB" id="9776294at2"/>
<dbReference type="PANTHER" id="PTHR43833:SF7">
    <property type="entry name" value="KTR SYSTEM POTASSIUM UPTAKE PROTEIN C"/>
    <property type="match status" value="1"/>
</dbReference>
<dbReference type="PROSITE" id="PS51201">
    <property type="entry name" value="RCK_N"/>
    <property type="match status" value="1"/>
</dbReference>
<dbReference type="InterPro" id="IPR050721">
    <property type="entry name" value="Trk_Ktr_HKT_K-transport"/>
</dbReference>
<dbReference type="AlphaFoldDB" id="A0A451FSM5"/>
<dbReference type="Pfam" id="PF02254">
    <property type="entry name" value="TrkA_N"/>
    <property type="match status" value="1"/>
</dbReference>
<evidence type="ECO:0000313" key="2">
    <source>
        <dbReference type="EMBL" id="QAA95485.1"/>
    </source>
</evidence>
<evidence type="ECO:0000313" key="3">
    <source>
        <dbReference type="Proteomes" id="UP000283474"/>
    </source>
</evidence>
<accession>A0A451FSM5</accession>
<keyword evidence="3" id="KW-1185">Reference proteome</keyword>
<dbReference type="Proteomes" id="UP000283474">
    <property type="component" value="Chromosome"/>
</dbReference>
<dbReference type="SUPFAM" id="SSF51735">
    <property type="entry name" value="NAD(P)-binding Rossmann-fold domains"/>
    <property type="match status" value="1"/>
</dbReference>
<dbReference type="InterPro" id="IPR003148">
    <property type="entry name" value="RCK_N"/>
</dbReference>
<dbReference type="RefSeq" id="WP_128354363.1">
    <property type="nucleotide sequence ID" value="NZ_CP022987.1"/>
</dbReference>
<proteinExistence type="predicted"/>
<dbReference type="Gene3D" id="3.30.70.1450">
    <property type="entry name" value="Regulator of K+ conductance, C-terminal domain"/>
    <property type="match status" value="1"/>
</dbReference>
<dbReference type="KEGG" id="pus:CKA81_05330"/>